<keyword evidence="3" id="KW-1185">Reference proteome</keyword>
<feature type="compositionally biased region" description="Basic and acidic residues" evidence="1">
    <location>
        <begin position="108"/>
        <end position="144"/>
    </location>
</feature>
<feature type="compositionally biased region" description="Basic and acidic residues" evidence="1">
    <location>
        <begin position="84"/>
        <end position="96"/>
    </location>
</feature>
<name>A0AAE1Z179_9LAMI</name>
<evidence type="ECO:0000313" key="2">
    <source>
        <dbReference type="EMBL" id="KAK4439957.1"/>
    </source>
</evidence>
<gene>
    <name evidence="2" type="ORF">Salat_0330600</name>
</gene>
<dbReference type="AlphaFoldDB" id="A0AAE1Z179"/>
<reference evidence="2" key="2">
    <citation type="journal article" date="2024" name="Plant">
        <title>Genomic evolution and insights into agronomic trait innovations of Sesamum species.</title>
        <authorList>
            <person name="Miao H."/>
            <person name="Wang L."/>
            <person name="Qu L."/>
            <person name="Liu H."/>
            <person name="Sun Y."/>
            <person name="Le M."/>
            <person name="Wang Q."/>
            <person name="Wei S."/>
            <person name="Zheng Y."/>
            <person name="Lin W."/>
            <person name="Duan Y."/>
            <person name="Cao H."/>
            <person name="Xiong S."/>
            <person name="Wang X."/>
            <person name="Wei L."/>
            <person name="Li C."/>
            <person name="Ma Q."/>
            <person name="Ju M."/>
            <person name="Zhao R."/>
            <person name="Li G."/>
            <person name="Mu C."/>
            <person name="Tian Q."/>
            <person name="Mei H."/>
            <person name="Zhang T."/>
            <person name="Gao T."/>
            <person name="Zhang H."/>
        </authorList>
    </citation>
    <scope>NUCLEOTIDE SEQUENCE</scope>
    <source>
        <strain evidence="2">3651</strain>
    </source>
</reference>
<feature type="region of interest" description="Disordered" evidence="1">
    <location>
        <begin position="25"/>
        <end position="144"/>
    </location>
</feature>
<evidence type="ECO:0000256" key="1">
    <source>
        <dbReference type="SAM" id="MobiDB-lite"/>
    </source>
</evidence>
<organism evidence="2 3">
    <name type="scientific">Sesamum alatum</name>
    <dbReference type="NCBI Taxonomy" id="300844"/>
    <lineage>
        <taxon>Eukaryota</taxon>
        <taxon>Viridiplantae</taxon>
        <taxon>Streptophyta</taxon>
        <taxon>Embryophyta</taxon>
        <taxon>Tracheophyta</taxon>
        <taxon>Spermatophyta</taxon>
        <taxon>Magnoliopsida</taxon>
        <taxon>eudicotyledons</taxon>
        <taxon>Gunneridae</taxon>
        <taxon>Pentapetalae</taxon>
        <taxon>asterids</taxon>
        <taxon>lamiids</taxon>
        <taxon>Lamiales</taxon>
        <taxon>Pedaliaceae</taxon>
        <taxon>Sesamum</taxon>
    </lineage>
</organism>
<dbReference type="Proteomes" id="UP001293254">
    <property type="component" value="Unassembled WGS sequence"/>
</dbReference>
<comment type="caution">
    <text evidence="2">The sequence shown here is derived from an EMBL/GenBank/DDBJ whole genome shotgun (WGS) entry which is preliminary data.</text>
</comment>
<accession>A0AAE1Z179</accession>
<protein>
    <submittedName>
        <fullName evidence="2">Uncharacterized protein</fullName>
    </submittedName>
</protein>
<proteinExistence type="predicted"/>
<sequence length="144" mass="16235">MDLTKNAIFNLWSKSRRFSRAFPLNYSSQSSSHEQPRELFRTGEEGESHKDNESVGDVGNRTHQLTDKMIESIQNRMEGTGGMEEMKGKDSDRITNKSESIMEGPDDADLKKKLEKEPGGKPVDEDKGLDVNWRSIDETKPSSG</sequence>
<evidence type="ECO:0000313" key="3">
    <source>
        <dbReference type="Proteomes" id="UP001293254"/>
    </source>
</evidence>
<reference evidence="2" key="1">
    <citation type="submission" date="2020-06" db="EMBL/GenBank/DDBJ databases">
        <authorList>
            <person name="Li T."/>
            <person name="Hu X."/>
            <person name="Zhang T."/>
            <person name="Song X."/>
            <person name="Zhang H."/>
            <person name="Dai N."/>
            <person name="Sheng W."/>
            <person name="Hou X."/>
            <person name="Wei L."/>
        </authorList>
    </citation>
    <scope>NUCLEOTIDE SEQUENCE</scope>
    <source>
        <strain evidence="2">3651</strain>
        <tissue evidence="2">Leaf</tissue>
    </source>
</reference>
<dbReference type="EMBL" id="JACGWO010000001">
    <property type="protein sequence ID" value="KAK4439957.1"/>
    <property type="molecule type" value="Genomic_DNA"/>
</dbReference>
<feature type="compositionally biased region" description="Basic and acidic residues" evidence="1">
    <location>
        <begin position="34"/>
        <end position="53"/>
    </location>
</feature>